<sequence length="159" mass="18319">MNSELLSYLKVAKPKEDHEILNGIKQTESDYELLKDEVKQIIPNWVKHMLIDFKIANLILDFKFQEDEQISIQFNSFKQIEDACLNMYPGCAIFELGYIGIGEDPTGSGNPYFIKIDEGENPPLYQIYHDVSDKGEEIVKQGKELISNKLSDIFKNQIK</sequence>
<dbReference type="OrthoDB" id="5873920at2"/>
<name>A0A1S1YRS4_FLAPC</name>
<reference evidence="1 2" key="1">
    <citation type="journal article" date="2012" name="Int. J. Syst. Evol. Microbiol.">
        <title>Flammeovirga pacifica sp. nov., isolated from deep-sea sediment.</title>
        <authorList>
            <person name="Xu H."/>
            <person name="Fu Y."/>
            <person name="Yang N."/>
            <person name="Ding Z."/>
            <person name="Lai Q."/>
            <person name="Zeng R."/>
        </authorList>
    </citation>
    <scope>NUCLEOTIDE SEQUENCE [LARGE SCALE GENOMIC DNA]</scope>
    <source>
        <strain evidence="2">DSM 24597 / LMG 26175 / WPAGA1</strain>
    </source>
</reference>
<dbReference type="EMBL" id="JRYR02000014">
    <property type="protein sequence ID" value="OHX63786.1"/>
    <property type="molecule type" value="Genomic_DNA"/>
</dbReference>
<dbReference type="RefSeq" id="WP_044230005.1">
    <property type="nucleotide sequence ID" value="NZ_JRYR02000014.1"/>
</dbReference>
<evidence type="ECO:0008006" key="3">
    <source>
        <dbReference type="Google" id="ProtNLM"/>
    </source>
</evidence>
<proteinExistence type="predicted"/>
<keyword evidence="2" id="KW-1185">Reference proteome</keyword>
<protein>
    <recommendedName>
        <fullName evidence="3">Knr4/Smi1-like domain-containing protein</fullName>
    </recommendedName>
</protein>
<evidence type="ECO:0000313" key="2">
    <source>
        <dbReference type="Proteomes" id="UP000179797"/>
    </source>
</evidence>
<comment type="caution">
    <text evidence="1">The sequence shown here is derived from an EMBL/GenBank/DDBJ whole genome shotgun (WGS) entry which is preliminary data.</text>
</comment>
<evidence type="ECO:0000313" key="1">
    <source>
        <dbReference type="EMBL" id="OHX63786.1"/>
    </source>
</evidence>
<organism evidence="1 2">
    <name type="scientific">Flammeovirga pacifica</name>
    <dbReference type="NCBI Taxonomy" id="915059"/>
    <lineage>
        <taxon>Bacteria</taxon>
        <taxon>Pseudomonadati</taxon>
        <taxon>Bacteroidota</taxon>
        <taxon>Cytophagia</taxon>
        <taxon>Cytophagales</taxon>
        <taxon>Flammeovirgaceae</taxon>
        <taxon>Flammeovirga</taxon>
    </lineage>
</organism>
<dbReference type="AlphaFoldDB" id="A0A1S1YRS4"/>
<accession>A0A1S1YRS4</accession>
<dbReference type="Proteomes" id="UP000179797">
    <property type="component" value="Unassembled WGS sequence"/>
</dbReference>
<gene>
    <name evidence="1" type="ORF">NH26_24900</name>
</gene>